<evidence type="ECO:0000313" key="4">
    <source>
        <dbReference type="Proteomes" id="UP000696485"/>
    </source>
</evidence>
<proteinExistence type="predicted"/>
<feature type="compositionally biased region" description="Basic and acidic residues" evidence="2">
    <location>
        <begin position="143"/>
        <end position="160"/>
    </location>
</feature>
<gene>
    <name evidence="3" type="ORF">BG006_005581</name>
</gene>
<feature type="region of interest" description="Disordered" evidence="2">
    <location>
        <begin position="619"/>
        <end position="643"/>
    </location>
</feature>
<evidence type="ECO:0000256" key="2">
    <source>
        <dbReference type="SAM" id="MobiDB-lite"/>
    </source>
</evidence>
<dbReference type="Proteomes" id="UP000696485">
    <property type="component" value="Unassembled WGS sequence"/>
</dbReference>
<feature type="region of interest" description="Disordered" evidence="2">
    <location>
        <begin position="270"/>
        <end position="387"/>
    </location>
</feature>
<feature type="coiled-coil region" evidence="1">
    <location>
        <begin position="968"/>
        <end position="1023"/>
    </location>
</feature>
<name>A0A9P5SJS7_9FUNG</name>
<feature type="region of interest" description="Disordered" evidence="2">
    <location>
        <begin position="557"/>
        <end position="582"/>
    </location>
</feature>
<feature type="region of interest" description="Disordered" evidence="2">
    <location>
        <begin position="1"/>
        <end position="200"/>
    </location>
</feature>
<feature type="region of interest" description="Disordered" evidence="2">
    <location>
        <begin position="1036"/>
        <end position="1065"/>
    </location>
</feature>
<protein>
    <submittedName>
        <fullName evidence="3">Uncharacterized protein</fullName>
    </submittedName>
</protein>
<dbReference type="EMBL" id="JAAAUY010000315">
    <property type="protein sequence ID" value="KAF9331556.1"/>
    <property type="molecule type" value="Genomic_DNA"/>
</dbReference>
<sequence>MLAPLAISASGLVSPAHAKPQDQDPKSTSVSQSRYESLSNIQAPPSQQEHASKSSSKSRIPVKNSSIPRRVNSSLIRNTISMNRDPGPSTVPTIPKMRREGSGHSLIEERGADAEEPSETKATAEAMKEPRRISPPPQANQSRIDDKDKDEVPKSSEVSHRNNVSFAKSSSSKHSRRSHLNSSMDRSKEEPEGDTSLTRHTGSFRAVYAYPNNTNVVTYTATDPKTAMTTTMTLLDTRPVTDSRSILSQTRRVADQKLRQHQLDIQRDLFSSLSSSSSPRDMDESISKSTHGADKSLRKDNEKSFAKALKNEHSRTSSSRQGRSESPTSPSSSLSHRRSNRNISPNKSREIGPRRQLQRVMSSQIFIPNPRGIAPTPSPDQSAELVRRPSFEGDRSLVRLKQSAAQENMRLYEEQLDHRIRTVQENNRRLLELKFLLEKQRERERVLAIEYAQAEDGLSDEERERTKVEVERERERLEWEETKVLLEQSQIVQQQQKDDLERERGTRRELELSVKQKSSQLQELELKTNQMSSQVQELLELGETQAQEIEQIQAKAAQEHDQWEEQRQGLEERNQHHESRWDKFVADAEKRIQSEKTQTKDIAAAVDFLKGYNQELKDRLQQQESKSEADLSRQTEQTERYKSKVRDLERQLAMEKEFQSEDQEAQTRVMARFDALLLEVKQKDDRIEGLENQLERRQGQLDETLELVETLEDQLQDVRANMHDNQQQKEQHRKILKQHQSELREIGKELTLEQESSRKHQKHIEILLETQQESSQLHETKIRQLQEELDRCTQQLSMSAASSSTSSSAIHQLQVQIQDQEHILLEKEDRIQELEQELRQAQQQAQSVVADLEQDLQELEHERVKISNQLQKTHLQVEAEKTKVKELEDQLHREQGMALELDRQQEKELVMLESLLADLESEGGPTTDLDLLEGHAGDLFGQLRNKIGDLVHERGELLDQRAYQDQTLAEQRQQLERCESEIEAQQDQLMRSEHDRKAIEEQMHHLQDDLDLARHQQHQLREQVRSRDTLLKEHANSMSKSQFGSSQHQHRQQQQNSPQNGFKDSNLRQQISTLEQRVMLLEEEKQQALGQLDLSQARIKKMGEKIQDQTEAARSIREKYLSKIAELKMAVVEYRDTVVKQEGQMFLYLSVIERLKLQMKGGTMMPQVPVGEDVNETVSNETDASDTASESESV</sequence>
<evidence type="ECO:0000313" key="3">
    <source>
        <dbReference type="EMBL" id="KAF9331556.1"/>
    </source>
</evidence>
<feature type="compositionally biased region" description="Low complexity" evidence="2">
    <location>
        <begin position="324"/>
        <end position="334"/>
    </location>
</feature>
<comment type="caution">
    <text evidence="3">The sequence shown here is derived from an EMBL/GenBank/DDBJ whole genome shotgun (WGS) entry which is preliminary data.</text>
</comment>
<reference evidence="3" key="1">
    <citation type="journal article" date="2020" name="Fungal Divers.">
        <title>Resolving the Mortierellaceae phylogeny through synthesis of multi-gene phylogenetics and phylogenomics.</title>
        <authorList>
            <person name="Vandepol N."/>
            <person name="Liber J."/>
            <person name="Desiro A."/>
            <person name="Na H."/>
            <person name="Kennedy M."/>
            <person name="Barry K."/>
            <person name="Grigoriev I.V."/>
            <person name="Miller A.N."/>
            <person name="O'Donnell K."/>
            <person name="Stajich J.E."/>
            <person name="Bonito G."/>
        </authorList>
    </citation>
    <scope>NUCLEOTIDE SEQUENCE</scope>
    <source>
        <strain evidence="3">NVP1</strain>
    </source>
</reference>
<feature type="coiled-coil region" evidence="1">
    <location>
        <begin position="451"/>
        <end position="478"/>
    </location>
</feature>
<organism evidence="3 4">
    <name type="scientific">Podila minutissima</name>
    <dbReference type="NCBI Taxonomy" id="64525"/>
    <lineage>
        <taxon>Eukaryota</taxon>
        <taxon>Fungi</taxon>
        <taxon>Fungi incertae sedis</taxon>
        <taxon>Mucoromycota</taxon>
        <taxon>Mortierellomycotina</taxon>
        <taxon>Mortierellomycetes</taxon>
        <taxon>Mortierellales</taxon>
        <taxon>Mortierellaceae</taxon>
        <taxon>Podila</taxon>
    </lineage>
</organism>
<feature type="compositionally biased region" description="Low complexity" evidence="2">
    <location>
        <begin position="1041"/>
        <end position="1062"/>
    </location>
</feature>
<accession>A0A9P5SJS7</accession>
<keyword evidence="1" id="KW-0175">Coiled coil</keyword>
<feature type="compositionally biased region" description="Basic and acidic residues" evidence="2">
    <location>
        <begin position="280"/>
        <end position="315"/>
    </location>
</feature>
<keyword evidence="4" id="KW-1185">Reference proteome</keyword>
<dbReference type="AlphaFoldDB" id="A0A9P5SJS7"/>
<feature type="compositionally biased region" description="Basic and acidic residues" evidence="2">
    <location>
        <begin position="97"/>
        <end position="113"/>
    </location>
</feature>
<feature type="compositionally biased region" description="Polar residues" evidence="2">
    <location>
        <begin position="26"/>
        <end position="82"/>
    </location>
</feature>
<evidence type="ECO:0000256" key="1">
    <source>
        <dbReference type="SAM" id="Coils"/>
    </source>
</evidence>